<feature type="chain" id="PRO_5033053212" description="Beta-casein" evidence="1">
    <location>
        <begin position="18"/>
        <end position="182"/>
    </location>
</feature>
<accession>A0A821WHZ8</accession>
<evidence type="ECO:0000313" key="3">
    <source>
        <dbReference type="Proteomes" id="UP000663880"/>
    </source>
</evidence>
<proteinExistence type="predicted"/>
<dbReference type="AlphaFoldDB" id="A0A821WHZ8"/>
<evidence type="ECO:0000313" key="2">
    <source>
        <dbReference type="EMBL" id="CAF4922838.1"/>
    </source>
</evidence>
<dbReference type="Proteomes" id="UP000663880">
    <property type="component" value="Unassembled WGS sequence"/>
</dbReference>
<organism evidence="2 3">
    <name type="scientific">Pieris macdunnoughi</name>
    <dbReference type="NCBI Taxonomy" id="345717"/>
    <lineage>
        <taxon>Eukaryota</taxon>
        <taxon>Metazoa</taxon>
        <taxon>Ecdysozoa</taxon>
        <taxon>Arthropoda</taxon>
        <taxon>Hexapoda</taxon>
        <taxon>Insecta</taxon>
        <taxon>Pterygota</taxon>
        <taxon>Neoptera</taxon>
        <taxon>Endopterygota</taxon>
        <taxon>Lepidoptera</taxon>
        <taxon>Glossata</taxon>
        <taxon>Ditrysia</taxon>
        <taxon>Papilionoidea</taxon>
        <taxon>Pieridae</taxon>
        <taxon>Pierinae</taxon>
        <taxon>Pieris</taxon>
    </lineage>
</organism>
<keyword evidence="1" id="KW-0732">Signal</keyword>
<reference evidence="2" key="1">
    <citation type="submission" date="2021-02" db="EMBL/GenBank/DDBJ databases">
        <authorList>
            <person name="Steward A R."/>
        </authorList>
    </citation>
    <scope>NUCLEOTIDE SEQUENCE</scope>
</reference>
<evidence type="ECO:0000256" key="1">
    <source>
        <dbReference type="SAM" id="SignalP"/>
    </source>
</evidence>
<comment type="caution">
    <text evidence="2">The sequence shown here is derived from an EMBL/GenBank/DDBJ whole genome shotgun (WGS) entry which is preliminary data.</text>
</comment>
<name>A0A821WHZ8_9NEOP</name>
<gene>
    <name evidence="2" type="ORF">PMACD_LOCUS13182</name>
</gene>
<evidence type="ECO:0008006" key="4">
    <source>
        <dbReference type="Google" id="ProtNLM"/>
    </source>
</evidence>
<dbReference type="EMBL" id="CAJOBZ010000061">
    <property type="protein sequence ID" value="CAF4922838.1"/>
    <property type="molecule type" value="Genomic_DNA"/>
</dbReference>
<dbReference type="OrthoDB" id="7465066at2759"/>
<sequence>MKLVIFSILVAIHYSGARQSRSQNQRPVLSLQNIISAGNKERAVQMMQLKKPEVQGCVSSPKLVPNRPCQQNIIEMAPNLVQNMAPNLVQNMGPNLVQNMAPNLVQNLKPNLPCQREPEVIRVPVPYPVPIQEQCSSFTSPFLPVASPVSAWSPSNGLLPPVIPSQSRNHFLRKIPIPPPTL</sequence>
<keyword evidence="3" id="KW-1185">Reference proteome</keyword>
<feature type="signal peptide" evidence="1">
    <location>
        <begin position="1"/>
        <end position="17"/>
    </location>
</feature>
<protein>
    <recommendedName>
        <fullName evidence="4">Beta-casein</fullName>
    </recommendedName>
</protein>